<dbReference type="InterPro" id="IPR043519">
    <property type="entry name" value="NT_sf"/>
</dbReference>
<keyword evidence="7" id="KW-0067">ATP-binding</keyword>
<evidence type="ECO:0000256" key="2">
    <source>
        <dbReference type="ARBA" id="ARBA00022649"/>
    </source>
</evidence>
<feature type="domain" description="Polymerase nucleotidyl transferase" evidence="10">
    <location>
        <begin position="15"/>
        <end position="89"/>
    </location>
</feature>
<keyword evidence="4" id="KW-0548">Nucleotidyltransferase</keyword>
<dbReference type="PANTHER" id="PTHR33571:SF12">
    <property type="entry name" value="BSL3053 PROTEIN"/>
    <property type="match status" value="1"/>
</dbReference>
<evidence type="ECO:0000259" key="10">
    <source>
        <dbReference type="Pfam" id="PF01909"/>
    </source>
</evidence>
<dbReference type="InterPro" id="IPR002934">
    <property type="entry name" value="Polymerase_NTP_transf_dom"/>
</dbReference>
<name>A0ABN6PEC6_9BURK</name>
<dbReference type="InterPro" id="IPR052038">
    <property type="entry name" value="Type-VII_TA_antitoxin"/>
</dbReference>
<dbReference type="SUPFAM" id="SSF81301">
    <property type="entry name" value="Nucleotidyltransferase"/>
    <property type="match status" value="1"/>
</dbReference>
<comment type="cofactor">
    <cofactor evidence="1">
        <name>Mg(2+)</name>
        <dbReference type="ChEBI" id="CHEBI:18420"/>
    </cofactor>
</comment>
<dbReference type="PANTHER" id="PTHR33571">
    <property type="entry name" value="SSL8005 PROTEIN"/>
    <property type="match status" value="1"/>
</dbReference>
<gene>
    <name evidence="11" type="ORF">CATMQ487_03350</name>
</gene>
<protein>
    <submittedName>
        <fullName evidence="11">Nucleotidyltransferase</fullName>
    </submittedName>
</protein>
<accession>A0ABN6PEC6</accession>
<comment type="similarity">
    <text evidence="9">Belongs to the MntA antitoxin family.</text>
</comment>
<proteinExistence type="inferred from homology"/>
<evidence type="ECO:0000256" key="3">
    <source>
        <dbReference type="ARBA" id="ARBA00022679"/>
    </source>
</evidence>
<evidence type="ECO:0000313" key="12">
    <source>
        <dbReference type="Proteomes" id="UP001057498"/>
    </source>
</evidence>
<evidence type="ECO:0000256" key="7">
    <source>
        <dbReference type="ARBA" id="ARBA00022840"/>
    </source>
</evidence>
<dbReference type="Pfam" id="PF01909">
    <property type="entry name" value="NTP_transf_2"/>
    <property type="match status" value="1"/>
</dbReference>
<dbReference type="Gene3D" id="3.30.460.10">
    <property type="entry name" value="Beta Polymerase, domain 2"/>
    <property type="match status" value="1"/>
</dbReference>
<keyword evidence="2" id="KW-1277">Toxin-antitoxin system</keyword>
<evidence type="ECO:0000256" key="8">
    <source>
        <dbReference type="ARBA" id="ARBA00022842"/>
    </source>
</evidence>
<evidence type="ECO:0000256" key="6">
    <source>
        <dbReference type="ARBA" id="ARBA00022741"/>
    </source>
</evidence>
<dbReference type="Proteomes" id="UP001057498">
    <property type="component" value="Chromosome"/>
</dbReference>
<keyword evidence="12" id="KW-1185">Reference proteome</keyword>
<evidence type="ECO:0000256" key="5">
    <source>
        <dbReference type="ARBA" id="ARBA00022723"/>
    </source>
</evidence>
<evidence type="ECO:0000313" key="11">
    <source>
        <dbReference type="EMBL" id="BDI03365.1"/>
    </source>
</evidence>
<keyword evidence="3" id="KW-0808">Transferase</keyword>
<keyword evidence="5" id="KW-0479">Metal-binding</keyword>
<keyword evidence="6" id="KW-0547">Nucleotide-binding</keyword>
<evidence type="ECO:0000256" key="1">
    <source>
        <dbReference type="ARBA" id="ARBA00001946"/>
    </source>
</evidence>
<dbReference type="CDD" id="cd05403">
    <property type="entry name" value="NT_KNTase_like"/>
    <property type="match status" value="1"/>
</dbReference>
<sequence>MHPALASLDDATLARFCRTHGIRRLSLFGSQLKGTARPDSDVDLLVEFESGRTPGLLGISAMEIELSGLLGGRKVDLRTAADLSRWFREEVCGSAEVQFAA</sequence>
<dbReference type="EMBL" id="AP025730">
    <property type="protein sequence ID" value="BDI03365.1"/>
    <property type="molecule type" value="Genomic_DNA"/>
</dbReference>
<dbReference type="RefSeq" id="WP_251971658.1">
    <property type="nucleotide sequence ID" value="NZ_AP025730.1"/>
</dbReference>
<organism evidence="11 12">
    <name type="scientific">Sphaerotilus microaerophilus</name>
    <dbReference type="NCBI Taxonomy" id="2914710"/>
    <lineage>
        <taxon>Bacteria</taxon>
        <taxon>Pseudomonadati</taxon>
        <taxon>Pseudomonadota</taxon>
        <taxon>Betaproteobacteria</taxon>
        <taxon>Burkholderiales</taxon>
        <taxon>Sphaerotilaceae</taxon>
        <taxon>Sphaerotilus</taxon>
    </lineage>
</organism>
<evidence type="ECO:0000256" key="4">
    <source>
        <dbReference type="ARBA" id="ARBA00022695"/>
    </source>
</evidence>
<evidence type="ECO:0000256" key="9">
    <source>
        <dbReference type="ARBA" id="ARBA00038276"/>
    </source>
</evidence>
<keyword evidence="8" id="KW-0460">Magnesium</keyword>
<reference evidence="11" key="1">
    <citation type="submission" date="2022-04" db="EMBL/GenBank/DDBJ databases">
        <title>Whole genome sequence of Sphaerotilus sp. FB-5.</title>
        <authorList>
            <person name="Takeda M."/>
            <person name="Narihara S."/>
            <person name="Akimoto M."/>
            <person name="Akimoto R."/>
            <person name="Nishiyashiki S."/>
            <person name="Murakami T."/>
        </authorList>
    </citation>
    <scope>NUCLEOTIDE SEQUENCE</scope>
    <source>
        <strain evidence="11">FB-5</strain>
    </source>
</reference>